<evidence type="ECO:0000313" key="2">
    <source>
        <dbReference type="Proteomes" id="UP000289738"/>
    </source>
</evidence>
<dbReference type="AlphaFoldDB" id="A0A445BL02"/>
<dbReference type="EMBL" id="SDMP01000009">
    <property type="protein sequence ID" value="RYR39346.1"/>
    <property type="molecule type" value="Genomic_DNA"/>
</dbReference>
<protein>
    <submittedName>
        <fullName evidence="1">Uncharacterized protein</fullName>
    </submittedName>
</protein>
<proteinExistence type="predicted"/>
<accession>A0A445BL02</accession>
<name>A0A445BL02_ARAHY</name>
<comment type="caution">
    <text evidence="1">The sequence shown here is derived from an EMBL/GenBank/DDBJ whole genome shotgun (WGS) entry which is preliminary data.</text>
</comment>
<evidence type="ECO:0000313" key="1">
    <source>
        <dbReference type="EMBL" id="RYR39346.1"/>
    </source>
</evidence>
<gene>
    <name evidence="1" type="ORF">Ahy_A09g044849</name>
</gene>
<organism evidence="1 2">
    <name type="scientific">Arachis hypogaea</name>
    <name type="common">Peanut</name>
    <dbReference type="NCBI Taxonomy" id="3818"/>
    <lineage>
        <taxon>Eukaryota</taxon>
        <taxon>Viridiplantae</taxon>
        <taxon>Streptophyta</taxon>
        <taxon>Embryophyta</taxon>
        <taxon>Tracheophyta</taxon>
        <taxon>Spermatophyta</taxon>
        <taxon>Magnoliopsida</taxon>
        <taxon>eudicotyledons</taxon>
        <taxon>Gunneridae</taxon>
        <taxon>Pentapetalae</taxon>
        <taxon>rosids</taxon>
        <taxon>fabids</taxon>
        <taxon>Fabales</taxon>
        <taxon>Fabaceae</taxon>
        <taxon>Papilionoideae</taxon>
        <taxon>50 kb inversion clade</taxon>
        <taxon>dalbergioids sensu lato</taxon>
        <taxon>Dalbergieae</taxon>
        <taxon>Pterocarpus clade</taxon>
        <taxon>Arachis</taxon>
    </lineage>
</organism>
<reference evidence="1 2" key="1">
    <citation type="submission" date="2019-01" db="EMBL/GenBank/DDBJ databases">
        <title>Sequencing of cultivated peanut Arachis hypogaea provides insights into genome evolution and oil improvement.</title>
        <authorList>
            <person name="Chen X."/>
        </authorList>
    </citation>
    <scope>NUCLEOTIDE SEQUENCE [LARGE SCALE GENOMIC DNA]</scope>
    <source>
        <strain evidence="2">cv. Fuhuasheng</strain>
        <tissue evidence="1">Leaves</tissue>
    </source>
</reference>
<dbReference type="Proteomes" id="UP000289738">
    <property type="component" value="Chromosome A09"/>
</dbReference>
<sequence>MLRFFSCSSSSWRCSSSTSAPLLLGTAHLLLGAGALLVRKVTSPCSAAPLLLGAGSDFLFYQHCVLLMSVHCY</sequence>
<keyword evidence="2" id="KW-1185">Reference proteome</keyword>